<evidence type="ECO:0000256" key="1">
    <source>
        <dbReference type="SAM" id="Phobius"/>
    </source>
</evidence>
<sequence>MCLAPFNLAVRQVPFTYRQAGLIVACVAVGWRGSARRTRQRVLWWANQEARWRLVGGTRERMLPGRLGFCLGLSCVWRASCSQVPCWSSSVCVQK</sequence>
<dbReference type="AlphaFoldDB" id="A0A5J9THU1"/>
<reference evidence="2 3" key="1">
    <citation type="journal article" date="2019" name="Sci. Rep.">
        <title>A high-quality genome of Eragrostis curvula grass provides insights into Poaceae evolution and supports new strategies to enhance forage quality.</title>
        <authorList>
            <person name="Carballo J."/>
            <person name="Santos B.A.C.M."/>
            <person name="Zappacosta D."/>
            <person name="Garbus I."/>
            <person name="Selva J.P."/>
            <person name="Gallo C.A."/>
            <person name="Diaz A."/>
            <person name="Albertini E."/>
            <person name="Caccamo M."/>
            <person name="Echenique V."/>
        </authorList>
    </citation>
    <scope>NUCLEOTIDE SEQUENCE [LARGE SCALE GENOMIC DNA]</scope>
    <source>
        <strain evidence="3">cv. Victoria</strain>
        <tissue evidence="2">Leaf</tissue>
    </source>
</reference>
<keyword evidence="1" id="KW-1133">Transmembrane helix</keyword>
<keyword evidence="3" id="KW-1185">Reference proteome</keyword>
<gene>
    <name evidence="2" type="ORF">EJB05_44405</name>
</gene>
<name>A0A5J9THU1_9POAL</name>
<dbReference type="EMBL" id="RWGY01000039">
    <property type="protein sequence ID" value="TVU10852.1"/>
    <property type="molecule type" value="Genomic_DNA"/>
</dbReference>
<feature type="transmembrane region" description="Helical" evidence="1">
    <location>
        <begin position="15"/>
        <end position="31"/>
    </location>
</feature>
<evidence type="ECO:0000313" key="3">
    <source>
        <dbReference type="Proteomes" id="UP000324897"/>
    </source>
</evidence>
<keyword evidence="1" id="KW-0812">Transmembrane</keyword>
<evidence type="ECO:0000313" key="2">
    <source>
        <dbReference type="EMBL" id="TVU10852.1"/>
    </source>
</evidence>
<dbReference type="Proteomes" id="UP000324897">
    <property type="component" value="Chromosome 3"/>
</dbReference>
<protein>
    <submittedName>
        <fullName evidence="2">Uncharacterized protein</fullName>
    </submittedName>
</protein>
<proteinExistence type="predicted"/>
<accession>A0A5J9THU1</accession>
<keyword evidence="1" id="KW-0472">Membrane</keyword>
<dbReference type="Gramene" id="TVU10852">
    <property type="protein sequence ID" value="TVU10852"/>
    <property type="gene ID" value="EJB05_44405"/>
</dbReference>
<comment type="caution">
    <text evidence="2">The sequence shown here is derived from an EMBL/GenBank/DDBJ whole genome shotgun (WGS) entry which is preliminary data.</text>
</comment>
<organism evidence="2 3">
    <name type="scientific">Eragrostis curvula</name>
    <name type="common">weeping love grass</name>
    <dbReference type="NCBI Taxonomy" id="38414"/>
    <lineage>
        <taxon>Eukaryota</taxon>
        <taxon>Viridiplantae</taxon>
        <taxon>Streptophyta</taxon>
        <taxon>Embryophyta</taxon>
        <taxon>Tracheophyta</taxon>
        <taxon>Spermatophyta</taxon>
        <taxon>Magnoliopsida</taxon>
        <taxon>Liliopsida</taxon>
        <taxon>Poales</taxon>
        <taxon>Poaceae</taxon>
        <taxon>PACMAD clade</taxon>
        <taxon>Chloridoideae</taxon>
        <taxon>Eragrostideae</taxon>
        <taxon>Eragrostidinae</taxon>
        <taxon>Eragrostis</taxon>
    </lineage>
</organism>